<comment type="pathway">
    <text evidence="6">Amino-acid biosynthesis.</text>
</comment>
<keyword evidence="3" id="KW-0547">Nucleotide-binding</keyword>
<evidence type="ECO:0000259" key="7">
    <source>
        <dbReference type="Pfam" id="PF00696"/>
    </source>
</evidence>
<evidence type="ECO:0000256" key="5">
    <source>
        <dbReference type="ARBA" id="ARBA00022840"/>
    </source>
</evidence>
<dbReference type="PANTHER" id="PTHR23342:SF20">
    <property type="entry name" value="[LYSW]-AMINOADIPATE KINASE"/>
    <property type="match status" value="1"/>
</dbReference>
<evidence type="ECO:0000313" key="8">
    <source>
        <dbReference type="EMBL" id="SMG19437.1"/>
    </source>
</evidence>
<dbReference type="Gene3D" id="3.40.1160.10">
    <property type="entry name" value="Acetylglutamate kinase-like"/>
    <property type="match status" value="1"/>
</dbReference>
<keyword evidence="4 8" id="KW-0418">Kinase</keyword>
<dbReference type="AlphaFoldDB" id="A0A1X7IX82"/>
<dbReference type="InterPro" id="IPR001057">
    <property type="entry name" value="Glu/AcGlu_kinase"/>
</dbReference>
<dbReference type="OrthoDB" id="2493at2"/>
<dbReference type="InterPro" id="IPR004662">
    <property type="entry name" value="AcgluKinase_fam"/>
</dbReference>
<evidence type="ECO:0000256" key="3">
    <source>
        <dbReference type="ARBA" id="ARBA00022741"/>
    </source>
</evidence>
<dbReference type="GO" id="GO:0005737">
    <property type="term" value="C:cytoplasm"/>
    <property type="evidence" value="ECO:0007669"/>
    <property type="project" value="InterPro"/>
</dbReference>
<dbReference type="STRING" id="561720.SAMN06275492_1066"/>
<dbReference type="Pfam" id="PF00696">
    <property type="entry name" value="AA_kinase"/>
    <property type="match status" value="1"/>
</dbReference>
<dbReference type="SUPFAM" id="SSF53633">
    <property type="entry name" value="Carbamate kinase-like"/>
    <property type="match status" value="1"/>
</dbReference>
<evidence type="ECO:0000256" key="6">
    <source>
        <dbReference type="ARBA" id="ARBA00029440"/>
    </source>
</evidence>
<dbReference type="PANTHER" id="PTHR23342">
    <property type="entry name" value="N-ACETYLGLUTAMATE SYNTHASE"/>
    <property type="match status" value="1"/>
</dbReference>
<dbReference type="InterPro" id="IPR001048">
    <property type="entry name" value="Asp/Glu/Uridylate_kinase"/>
</dbReference>
<accession>A0A1X7IX82</accession>
<evidence type="ECO:0000313" key="9">
    <source>
        <dbReference type="Proteomes" id="UP000193355"/>
    </source>
</evidence>
<name>A0A1X7IX82_9BACT</name>
<gene>
    <name evidence="8" type="ORF">SAMN06275492_1066</name>
</gene>
<keyword evidence="2" id="KW-0808">Transferase</keyword>
<dbReference type="Proteomes" id="UP000193355">
    <property type="component" value="Unassembled WGS sequence"/>
</dbReference>
<evidence type="ECO:0000256" key="1">
    <source>
        <dbReference type="ARBA" id="ARBA00022605"/>
    </source>
</evidence>
<evidence type="ECO:0000256" key="4">
    <source>
        <dbReference type="ARBA" id="ARBA00022777"/>
    </source>
</evidence>
<dbReference type="RefSeq" id="WP_085544007.1">
    <property type="nucleotide sequence ID" value="NZ_FXBB01000006.1"/>
</dbReference>
<evidence type="ECO:0000256" key="2">
    <source>
        <dbReference type="ARBA" id="ARBA00022679"/>
    </source>
</evidence>
<dbReference type="GO" id="GO:0003991">
    <property type="term" value="F:acetylglutamate kinase activity"/>
    <property type="evidence" value="ECO:0007669"/>
    <property type="project" value="TreeGrafter"/>
</dbReference>
<dbReference type="GO" id="GO:0006526">
    <property type="term" value="P:L-arginine biosynthetic process"/>
    <property type="evidence" value="ECO:0007669"/>
    <property type="project" value="TreeGrafter"/>
</dbReference>
<feature type="domain" description="Aspartate/glutamate/uridylate kinase" evidence="7">
    <location>
        <begin position="5"/>
        <end position="244"/>
    </location>
</feature>
<keyword evidence="1" id="KW-0028">Amino-acid biosynthesis</keyword>
<dbReference type="PIRSF" id="PIRSF000728">
    <property type="entry name" value="NAGK"/>
    <property type="match status" value="1"/>
</dbReference>
<organism evidence="8 9">
    <name type="scientific">Dethiosulfovibrio salsuginis</name>
    <dbReference type="NCBI Taxonomy" id="561720"/>
    <lineage>
        <taxon>Bacteria</taxon>
        <taxon>Thermotogati</taxon>
        <taxon>Synergistota</taxon>
        <taxon>Synergistia</taxon>
        <taxon>Synergistales</taxon>
        <taxon>Dethiosulfovibrionaceae</taxon>
        <taxon>Dethiosulfovibrio</taxon>
    </lineage>
</organism>
<protein>
    <submittedName>
        <fullName evidence="8">Acetylglutamate/LysW-gamma-L-alpha-aminoadipate kinase</fullName>
    </submittedName>
</protein>
<reference evidence="9" key="1">
    <citation type="submission" date="2017-04" db="EMBL/GenBank/DDBJ databases">
        <authorList>
            <person name="Varghese N."/>
            <person name="Submissions S."/>
        </authorList>
    </citation>
    <scope>NUCLEOTIDE SEQUENCE [LARGE SCALE GENOMIC DNA]</scope>
    <source>
        <strain evidence="9">USBA 82</strain>
    </source>
</reference>
<dbReference type="EMBL" id="FXBB01000006">
    <property type="protein sequence ID" value="SMG19437.1"/>
    <property type="molecule type" value="Genomic_DNA"/>
</dbReference>
<sequence length="273" mass="28403">MTVGVVKIGGAGGNDPIPLLKELAARTEQGERWALVHGGSHEMEQACISLGIEPVYVTSPKGFRSRFTGEREMVVFKGVCGAISAEIISSLSEMGCCGSPVWPGVYGARALCKDVLRSVEDGRVRLLRGNRSGSVASFQGESVGRLWDKGILPVIPPIALEESSGKLLNVDGDRLAALVASSLGSEVLVILSNVPGVLSDQHDPRSLVSSGSVQDLMALAKGNMKRKIVAAEEALSGGVKDVILGDSRLDEPLSAALKGKGTKVCLSSTAVGV</sequence>
<dbReference type="GO" id="GO:0005524">
    <property type="term" value="F:ATP binding"/>
    <property type="evidence" value="ECO:0007669"/>
    <property type="project" value="UniProtKB-KW"/>
</dbReference>
<dbReference type="InterPro" id="IPR036393">
    <property type="entry name" value="AceGlu_kinase-like_sf"/>
</dbReference>
<keyword evidence="9" id="KW-1185">Reference proteome</keyword>
<keyword evidence="5" id="KW-0067">ATP-binding</keyword>
<dbReference type="PRINTS" id="PR00474">
    <property type="entry name" value="GLU5KINASE"/>
</dbReference>
<proteinExistence type="predicted"/>